<evidence type="ECO:0000256" key="6">
    <source>
        <dbReference type="ARBA" id="ARBA00022825"/>
    </source>
</evidence>
<comment type="similarity">
    <text evidence="1 8 9">Belongs to the peptidase S8 family.</text>
</comment>
<dbReference type="EMBL" id="JAQHRD010000001">
    <property type="protein sequence ID" value="KAJ6446583.1"/>
    <property type="molecule type" value="Genomic_DNA"/>
</dbReference>
<evidence type="ECO:0000256" key="7">
    <source>
        <dbReference type="PIRSR" id="PIRSR615500-1"/>
    </source>
</evidence>
<proteinExistence type="inferred from homology"/>
<keyword evidence="5 8" id="KW-0378">Hydrolase</keyword>
<dbReference type="Pfam" id="PF06280">
    <property type="entry name" value="fn3_5"/>
    <property type="match status" value="1"/>
</dbReference>
<evidence type="ECO:0000256" key="3">
    <source>
        <dbReference type="ARBA" id="ARBA00022670"/>
    </source>
</evidence>
<feature type="active site" description="Charge relay system" evidence="7 8">
    <location>
        <position position="215"/>
    </location>
</feature>
<reference evidence="14" key="1">
    <citation type="submission" date="2023-01" db="EMBL/GenBank/DDBJ databases">
        <title>The growth and conidiation of Purpureocillium lavendulum are regulated by nitrogen source and histone H3K14 acetylation.</title>
        <authorList>
            <person name="Tang P."/>
            <person name="Han J."/>
            <person name="Zhang C."/>
            <person name="Tang P."/>
            <person name="Qi F."/>
            <person name="Zhang K."/>
            <person name="Liang L."/>
        </authorList>
    </citation>
    <scope>NUCLEOTIDE SEQUENCE</scope>
    <source>
        <strain evidence="14">YMF1.00683</strain>
    </source>
</reference>
<protein>
    <submittedName>
        <fullName evidence="14">Minor extracellular protease vpr</fullName>
    </submittedName>
</protein>
<evidence type="ECO:0000259" key="11">
    <source>
        <dbReference type="Pfam" id="PF00082"/>
    </source>
</evidence>
<evidence type="ECO:0000313" key="14">
    <source>
        <dbReference type="EMBL" id="KAJ6446583.1"/>
    </source>
</evidence>
<dbReference type="InterPro" id="IPR022398">
    <property type="entry name" value="Peptidase_S8_His-AS"/>
</dbReference>
<evidence type="ECO:0000256" key="4">
    <source>
        <dbReference type="ARBA" id="ARBA00022729"/>
    </source>
</evidence>
<keyword evidence="6 8" id="KW-0720">Serine protease</keyword>
<dbReference type="InterPro" id="IPR023828">
    <property type="entry name" value="Peptidase_S8_Ser-AS"/>
</dbReference>
<feature type="active site" description="Charge relay system" evidence="7 8">
    <location>
        <position position="165"/>
    </location>
</feature>
<evidence type="ECO:0000256" key="2">
    <source>
        <dbReference type="ARBA" id="ARBA00022512"/>
    </source>
</evidence>
<dbReference type="Gene3D" id="3.40.50.200">
    <property type="entry name" value="Peptidase S8/S53 domain"/>
    <property type="match status" value="1"/>
</dbReference>
<evidence type="ECO:0000256" key="1">
    <source>
        <dbReference type="ARBA" id="ARBA00011073"/>
    </source>
</evidence>
<sequence>MWKALWLAYFVAATVAASFASSSSEPFVQDRVPGAYLFELEDGHDVSALHEDIAGHGTVRMHLDYKLFRGVSVQLHDRQNANAKAMEIAAAAAPAVKNVWPILVYKLTGGDDIQVINSPGGGQVHLLTNDTRDDDDVWSPHKMTQVDKLHAEGITGKGIKIAVIDSGIDYTHPALGGCFGKGCLVSFGHDLVGDAYRGSLDEPRPDGDPRDCFGHGTHVAGIIAARPNPLRFAGAAPGATLGAYKVFGCVGDAALDVIVAAYHMAYEDGADIITASIGAWSGWAEDPLGVAVTRIVERGVPCVAALGNDGLLGPFYTSSPADARGVIAAGSFRSALEPMLLSVSHYVVDGGRPQRFGYVPVFVPPGLEDQNQWDVKLPVYATSHDVAVRNDACEPLPDSTPDLRQSVVLIRNGGCRAVVKARNAAAKGARYILVYSNGGPIYPMWLFSLRASVTGAGMVLAETGEAMVAALKAGRNVTADMASPYKAGYMPIGVEMPRTGGAVSPSSTWGPGWRMELKPTAGTPGDTILSTRPNNSYSVESGTSMATPLMAGIVALIAEARGTLDPALMANLLSATAKPQLYNDQSGFIVGQLAPAFSQGGGLVQAHDAAYAKTMVEPPGLSFNDTDHFQERLSFVISNKDARDITYHVSHVPTRTVYTLSSNYSMEPSPLPTPYDFVDSHAALKFSEQSVTLNPGHRREVFVSAQPPRDVDAKRLVLWSGYIAINGSDGTSLSLPYQGLTGSLHDATVLGPKGTVFVTTQSRRWTPLEANSTVTLPAPGQWKLGDDIFGVAVNGALGSPQIRAYMVPLTTCPPKNLTVDDPLGSGKFKTIGQPDGSPLRLNGRQGHVVPFNGLLDSGHYAPAGKYKFVVYELHLYGDEKKLSDWDVGESQGFRIRYAR</sequence>
<accession>A0AB34G6A3</accession>
<dbReference type="InterPro" id="IPR015500">
    <property type="entry name" value="Peptidase_S8_subtilisin-rel"/>
</dbReference>
<dbReference type="GO" id="GO:0016020">
    <property type="term" value="C:membrane"/>
    <property type="evidence" value="ECO:0007669"/>
    <property type="project" value="InterPro"/>
</dbReference>
<dbReference type="CDD" id="cd07489">
    <property type="entry name" value="Peptidases_S8_5"/>
    <property type="match status" value="1"/>
</dbReference>
<name>A0AB34G6A3_9HYPO</name>
<feature type="domain" description="C5a peptidase/Subtilisin-like protease SBT2-like Fn3-like" evidence="13">
    <location>
        <begin position="622"/>
        <end position="737"/>
    </location>
</feature>
<evidence type="ECO:0000256" key="10">
    <source>
        <dbReference type="SAM" id="SignalP"/>
    </source>
</evidence>
<dbReference type="PROSITE" id="PS51892">
    <property type="entry name" value="SUBTILASE"/>
    <property type="match status" value="1"/>
</dbReference>
<dbReference type="AlphaFoldDB" id="A0AB34G6A3"/>
<dbReference type="PROSITE" id="PS00137">
    <property type="entry name" value="SUBTILASE_HIS"/>
    <property type="match status" value="1"/>
</dbReference>
<keyword evidence="2" id="KW-0134">Cell wall</keyword>
<dbReference type="GO" id="GO:0004252">
    <property type="term" value="F:serine-type endopeptidase activity"/>
    <property type="evidence" value="ECO:0007669"/>
    <property type="project" value="UniProtKB-UniRule"/>
</dbReference>
<feature type="active site" description="Charge relay system" evidence="7 8">
    <location>
        <position position="544"/>
    </location>
</feature>
<dbReference type="InterPro" id="IPR010435">
    <property type="entry name" value="C5a/SBT2-like_Fn3"/>
</dbReference>
<keyword evidence="15" id="KW-1185">Reference proteome</keyword>
<dbReference type="Proteomes" id="UP001163105">
    <property type="component" value="Unassembled WGS sequence"/>
</dbReference>
<evidence type="ECO:0000313" key="15">
    <source>
        <dbReference type="Proteomes" id="UP001163105"/>
    </source>
</evidence>
<evidence type="ECO:0000256" key="5">
    <source>
        <dbReference type="ARBA" id="ARBA00022801"/>
    </source>
</evidence>
<feature type="chain" id="PRO_5044232851" evidence="10">
    <location>
        <begin position="17"/>
        <end position="899"/>
    </location>
</feature>
<dbReference type="SUPFAM" id="SSF52743">
    <property type="entry name" value="Subtilisin-like"/>
    <property type="match status" value="1"/>
</dbReference>
<gene>
    <name evidence="14" type="ORF">O9K51_01356</name>
</gene>
<feature type="signal peptide" evidence="10">
    <location>
        <begin position="1"/>
        <end position="16"/>
    </location>
</feature>
<keyword evidence="4 10" id="KW-0732">Signal</keyword>
<dbReference type="InterPro" id="IPR036852">
    <property type="entry name" value="Peptidase_S8/S53_dom_sf"/>
</dbReference>
<dbReference type="PANTHER" id="PTHR43806">
    <property type="entry name" value="PEPTIDASE S8"/>
    <property type="match status" value="1"/>
</dbReference>
<feature type="domain" description="PA" evidence="12">
    <location>
        <begin position="386"/>
        <end position="438"/>
    </location>
</feature>
<dbReference type="Gene3D" id="3.50.30.30">
    <property type="match status" value="1"/>
</dbReference>
<dbReference type="InterPro" id="IPR023827">
    <property type="entry name" value="Peptidase_S8_Asp-AS"/>
</dbReference>
<evidence type="ECO:0000256" key="9">
    <source>
        <dbReference type="RuleBase" id="RU003355"/>
    </source>
</evidence>
<dbReference type="InterPro" id="IPR000209">
    <property type="entry name" value="Peptidase_S8/S53_dom"/>
</dbReference>
<dbReference type="Pfam" id="PF00082">
    <property type="entry name" value="Peptidase_S8"/>
    <property type="match status" value="1"/>
</dbReference>
<feature type="domain" description="Peptidase S8/S53" evidence="11">
    <location>
        <begin position="156"/>
        <end position="583"/>
    </location>
</feature>
<dbReference type="PRINTS" id="PR00723">
    <property type="entry name" value="SUBTILISIN"/>
</dbReference>
<evidence type="ECO:0000259" key="13">
    <source>
        <dbReference type="Pfam" id="PF06280"/>
    </source>
</evidence>
<evidence type="ECO:0000256" key="8">
    <source>
        <dbReference type="PROSITE-ProRule" id="PRU01240"/>
    </source>
</evidence>
<dbReference type="GO" id="GO:0006508">
    <property type="term" value="P:proteolysis"/>
    <property type="evidence" value="ECO:0007669"/>
    <property type="project" value="UniProtKB-KW"/>
</dbReference>
<dbReference type="PANTHER" id="PTHR43806:SF66">
    <property type="entry name" value="SERIN ENDOPEPTIDASE"/>
    <property type="match status" value="1"/>
</dbReference>
<dbReference type="PROSITE" id="PS00136">
    <property type="entry name" value="SUBTILASE_ASP"/>
    <property type="match status" value="1"/>
</dbReference>
<dbReference type="InterPro" id="IPR003137">
    <property type="entry name" value="PA_domain"/>
</dbReference>
<dbReference type="InterPro" id="IPR050131">
    <property type="entry name" value="Peptidase_S8_subtilisin-like"/>
</dbReference>
<keyword evidence="2" id="KW-0964">Secreted</keyword>
<comment type="caution">
    <text evidence="14">The sequence shown here is derived from an EMBL/GenBank/DDBJ whole genome shotgun (WGS) entry which is preliminary data.</text>
</comment>
<dbReference type="Pfam" id="PF02225">
    <property type="entry name" value="PA"/>
    <property type="match status" value="1"/>
</dbReference>
<dbReference type="InterPro" id="IPR034187">
    <property type="entry name" value="Peptidases_S8_5"/>
</dbReference>
<evidence type="ECO:0000259" key="12">
    <source>
        <dbReference type="Pfam" id="PF02225"/>
    </source>
</evidence>
<dbReference type="CDD" id="cd02124">
    <property type="entry name" value="PA_PoS1_like"/>
    <property type="match status" value="1"/>
</dbReference>
<keyword evidence="3 8" id="KW-0645">Protease</keyword>
<dbReference type="PROSITE" id="PS00138">
    <property type="entry name" value="SUBTILASE_SER"/>
    <property type="match status" value="1"/>
</dbReference>
<organism evidence="14 15">
    <name type="scientific">Purpureocillium lavendulum</name>
    <dbReference type="NCBI Taxonomy" id="1247861"/>
    <lineage>
        <taxon>Eukaryota</taxon>
        <taxon>Fungi</taxon>
        <taxon>Dikarya</taxon>
        <taxon>Ascomycota</taxon>
        <taxon>Pezizomycotina</taxon>
        <taxon>Sordariomycetes</taxon>
        <taxon>Hypocreomycetidae</taxon>
        <taxon>Hypocreales</taxon>
        <taxon>Ophiocordycipitaceae</taxon>
        <taxon>Purpureocillium</taxon>
    </lineage>
</organism>